<organism evidence="2 3">
    <name type="scientific">Curvularia kusanoi</name>
    <name type="common">Cochliobolus kusanoi</name>
    <dbReference type="NCBI Taxonomy" id="90978"/>
    <lineage>
        <taxon>Eukaryota</taxon>
        <taxon>Fungi</taxon>
        <taxon>Dikarya</taxon>
        <taxon>Ascomycota</taxon>
        <taxon>Pezizomycotina</taxon>
        <taxon>Dothideomycetes</taxon>
        <taxon>Pleosporomycetidae</taxon>
        <taxon>Pleosporales</taxon>
        <taxon>Pleosporineae</taxon>
        <taxon>Pleosporaceae</taxon>
        <taxon>Curvularia</taxon>
    </lineage>
</organism>
<evidence type="ECO:0000256" key="1">
    <source>
        <dbReference type="SAM" id="MobiDB-lite"/>
    </source>
</evidence>
<feature type="compositionally biased region" description="Polar residues" evidence="1">
    <location>
        <begin position="382"/>
        <end position="405"/>
    </location>
</feature>
<feature type="compositionally biased region" description="Basic and acidic residues" evidence="1">
    <location>
        <begin position="479"/>
        <end position="491"/>
    </location>
</feature>
<feature type="region of interest" description="Disordered" evidence="1">
    <location>
        <begin position="24"/>
        <end position="69"/>
    </location>
</feature>
<feature type="compositionally biased region" description="Basic and acidic residues" evidence="1">
    <location>
        <begin position="31"/>
        <end position="40"/>
    </location>
</feature>
<reference evidence="2" key="1">
    <citation type="submission" date="2019-04" db="EMBL/GenBank/DDBJ databases">
        <title>Sequencing of skin fungus with MAO and IRED activity.</title>
        <authorList>
            <person name="Marsaioli A.J."/>
            <person name="Bonatto J.M.C."/>
            <person name="Reis Junior O."/>
        </authorList>
    </citation>
    <scope>NUCLEOTIDE SEQUENCE</scope>
    <source>
        <strain evidence="2">30M1</strain>
    </source>
</reference>
<proteinExistence type="predicted"/>
<feature type="region of interest" description="Disordered" evidence="1">
    <location>
        <begin position="479"/>
        <end position="546"/>
    </location>
</feature>
<dbReference type="Proteomes" id="UP000801428">
    <property type="component" value="Unassembled WGS sequence"/>
</dbReference>
<dbReference type="AlphaFoldDB" id="A0A9P4TCC8"/>
<feature type="compositionally biased region" description="Polar residues" evidence="1">
    <location>
        <begin position="319"/>
        <end position="334"/>
    </location>
</feature>
<gene>
    <name evidence="2" type="ORF">E8E13_007247</name>
</gene>
<protein>
    <submittedName>
        <fullName evidence="2">Uncharacterized protein</fullName>
    </submittedName>
</protein>
<feature type="compositionally biased region" description="Basic and acidic residues" evidence="1">
    <location>
        <begin position="308"/>
        <end position="318"/>
    </location>
</feature>
<keyword evidence="3" id="KW-1185">Reference proteome</keyword>
<dbReference type="EMBL" id="SWKU01000014">
    <property type="protein sequence ID" value="KAF3000854.1"/>
    <property type="molecule type" value="Genomic_DNA"/>
</dbReference>
<name>A0A9P4TCC8_CURKU</name>
<feature type="compositionally biased region" description="Polar residues" evidence="1">
    <location>
        <begin position="341"/>
        <end position="361"/>
    </location>
</feature>
<feature type="region of interest" description="Disordered" evidence="1">
    <location>
        <begin position="282"/>
        <end position="424"/>
    </location>
</feature>
<dbReference type="OrthoDB" id="3799503at2759"/>
<sequence>MAFINILWDSLARTYATPSSLDLTTTASDATSHRDQDHPMSQRTKRQYSQQQAAQSQYSQPHSQSSWFTNQRRQRLNQAVASDLHARQHALPSIGFSTNAASQDNRCDGRTFDTSTDFAQPVVSSAPVVPKSSCTTSTTKTMNDQKPIACQPWINSAYLTQGGHAVDHWQQHPELSTKHPPATPLSPVAAEFLPPKSHTQVQHRESLPVISMTWQQLCLTYSQPPVQTRDSYLSTVGVPFDLGSLNGRRHTFSGVDAAQTVHSLYGREQKVTLPIASTCAPPISTTDNHAGPGNYAHPTSTSRKGRKTVRDGKMDERSALSNYKQLAQTSTNGRNDAARAVQSQKTHSGNSEMPRLTTLQHNLPKVTSAALHTPRRKLTERNPVQMTADSQSDQLDLMKSSTTAPPTKRVKGHHATVTKPGSISSHLPVKATAIPARAAGGWGHFAAHIAQDDQKAATIAREELKQRKGDTFRPEFRETYKGQKGQKETTVHKGLGRRVVPAATKSQNVDGRPKTEMPSAGTAFVEEPLYDADSSEGGVAKNASQK</sequence>
<comment type="caution">
    <text evidence="2">The sequence shown here is derived from an EMBL/GenBank/DDBJ whole genome shotgun (WGS) entry which is preliminary data.</text>
</comment>
<feature type="compositionally biased region" description="Low complexity" evidence="1">
    <location>
        <begin position="47"/>
        <end position="66"/>
    </location>
</feature>
<accession>A0A9P4TCC8</accession>
<evidence type="ECO:0000313" key="3">
    <source>
        <dbReference type="Proteomes" id="UP000801428"/>
    </source>
</evidence>
<evidence type="ECO:0000313" key="2">
    <source>
        <dbReference type="EMBL" id="KAF3000854.1"/>
    </source>
</evidence>